<dbReference type="CDD" id="cd01948">
    <property type="entry name" value="EAL"/>
    <property type="match status" value="1"/>
</dbReference>
<name>A0A919MYI0_9ACTN</name>
<feature type="transmembrane region" description="Helical" evidence="1">
    <location>
        <begin position="94"/>
        <end position="114"/>
    </location>
</feature>
<dbReference type="InterPro" id="IPR052155">
    <property type="entry name" value="Biofilm_reg_signaling"/>
</dbReference>
<dbReference type="Gene3D" id="3.30.70.270">
    <property type="match status" value="1"/>
</dbReference>
<feature type="transmembrane region" description="Helical" evidence="1">
    <location>
        <begin position="126"/>
        <end position="150"/>
    </location>
</feature>
<gene>
    <name evidence="4" type="ORF">Ari01nite_73890</name>
</gene>
<protein>
    <recommendedName>
        <fullName evidence="6">Diguanylate cyclase/phosphodiesterase</fullName>
    </recommendedName>
</protein>
<feature type="transmembrane region" description="Helical" evidence="1">
    <location>
        <begin position="188"/>
        <end position="210"/>
    </location>
</feature>
<feature type="domain" description="GGDEF" evidence="3">
    <location>
        <begin position="346"/>
        <end position="480"/>
    </location>
</feature>
<organism evidence="4 5">
    <name type="scientific">Paractinoplanes rishiriensis</name>
    <dbReference type="NCBI Taxonomy" id="1050105"/>
    <lineage>
        <taxon>Bacteria</taxon>
        <taxon>Bacillati</taxon>
        <taxon>Actinomycetota</taxon>
        <taxon>Actinomycetes</taxon>
        <taxon>Micromonosporales</taxon>
        <taxon>Micromonosporaceae</taxon>
        <taxon>Paractinoplanes</taxon>
    </lineage>
</organism>
<dbReference type="InterPro" id="IPR035919">
    <property type="entry name" value="EAL_sf"/>
</dbReference>
<dbReference type="PANTHER" id="PTHR44757:SF2">
    <property type="entry name" value="BIOFILM ARCHITECTURE MAINTENANCE PROTEIN MBAA"/>
    <property type="match status" value="1"/>
</dbReference>
<keyword evidence="1" id="KW-0812">Transmembrane</keyword>
<dbReference type="InterPro" id="IPR000160">
    <property type="entry name" value="GGDEF_dom"/>
</dbReference>
<keyword evidence="5" id="KW-1185">Reference proteome</keyword>
<comment type="caution">
    <text evidence="4">The sequence shown here is derived from an EMBL/GenBank/DDBJ whole genome shotgun (WGS) entry which is preliminary data.</text>
</comment>
<evidence type="ECO:0000259" key="2">
    <source>
        <dbReference type="PROSITE" id="PS50883"/>
    </source>
</evidence>
<dbReference type="SMART" id="SM00267">
    <property type="entry name" value="GGDEF"/>
    <property type="match status" value="1"/>
</dbReference>
<feature type="transmembrane region" description="Helical" evidence="1">
    <location>
        <begin position="156"/>
        <end position="181"/>
    </location>
</feature>
<evidence type="ECO:0000256" key="1">
    <source>
        <dbReference type="SAM" id="Phobius"/>
    </source>
</evidence>
<feature type="transmembrane region" description="Helical" evidence="1">
    <location>
        <begin position="283"/>
        <end position="303"/>
    </location>
</feature>
<feature type="transmembrane region" description="Helical" evidence="1">
    <location>
        <begin position="216"/>
        <end position="237"/>
    </location>
</feature>
<dbReference type="SUPFAM" id="SSF141868">
    <property type="entry name" value="EAL domain-like"/>
    <property type="match status" value="1"/>
</dbReference>
<keyword evidence="1" id="KW-0472">Membrane</keyword>
<dbReference type="SMART" id="SM00052">
    <property type="entry name" value="EAL"/>
    <property type="match status" value="1"/>
</dbReference>
<proteinExistence type="predicted"/>
<dbReference type="SUPFAM" id="SSF55073">
    <property type="entry name" value="Nucleotide cyclase"/>
    <property type="match status" value="1"/>
</dbReference>
<sequence length="754" mass="80829">MGLRAVDRFWVVWPIAGVLFCLIYVLIPAGHAAALLSACVGITAVGLTVAGMRRNRSRRPKSWAGFASGLMFCAVGDLVLAANDFLLGYQPFPSWADAAYLIGLVLLTVGLFGLTRERSVRELARFLDAGIIATGLGLVYWVAVIVPMVGDLHETSLAYLVTLGYPITAVMLFAVVVPLVLRLGRRTPCFWLLTFGSAATLGSSAFYSLVPTLSPLAGKLISGGYLFTYLCYAGAALHPTARDPIPGTAGDRFGPSRLALLTASTLLAPAVLLTEGVRRHGQVDWLAAGIGSIILFLLVMARLSGFVTTVQRQSGQLEALAMTDVLTGMANRRMFEERLGPAVERGAVHLLMLDLDGFKEVNDRLGHAVGDRLLQDVSTRLVGVLREPDLVARMGGDEFAVLLRDLPDDAVDEIAARVLAALRRPVELADHRLTVVGASLGIASSPGIDEPYELLRRADVAMYAAKRARNGRQHWYAAHLDDEAGERLELIEDLRVALETGQLSLAYQPIVSLPDGRVVAVEALIRWQHPVRGAVSPAAFIPIAEQTGIILEVGAWVLRTACVQAVTWRDTLGAEAPGRVSVNVSARQLAEPGFADLVASVLAWTGLDAHHLVLEVTETAVFGGGQAVRTVQELHELGIKIALDDFGTGHSSLGLLQTVPVDILKVDKSFVETITMAGRHAVIASALIQVSQGLGLSAVAEGVETAEQAAELYRLGYRMAQGFHFGRPAAEPDFTRRMPLAVAGRPQAGRRPDY</sequence>
<accession>A0A919MYI0</accession>
<feature type="transmembrane region" description="Helical" evidence="1">
    <location>
        <begin position="33"/>
        <end position="51"/>
    </location>
</feature>
<reference evidence="4" key="1">
    <citation type="submission" date="2021-01" db="EMBL/GenBank/DDBJ databases">
        <title>Whole genome shotgun sequence of Actinoplanes rishiriensis NBRC 108556.</title>
        <authorList>
            <person name="Komaki H."/>
            <person name="Tamura T."/>
        </authorList>
    </citation>
    <scope>NUCLEOTIDE SEQUENCE</scope>
    <source>
        <strain evidence="4">NBRC 108556</strain>
    </source>
</reference>
<evidence type="ECO:0000259" key="3">
    <source>
        <dbReference type="PROSITE" id="PS50887"/>
    </source>
</evidence>
<dbReference type="RefSeq" id="WP_203787097.1">
    <property type="nucleotide sequence ID" value="NZ_BOMV01000077.1"/>
</dbReference>
<dbReference type="Pfam" id="PF00990">
    <property type="entry name" value="GGDEF"/>
    <property type="match status" value="1"/>
</dbReference>
<dbReference type="Proteomes" id="UP000636960">
    <property type="component" value="Unassembled WGS sequence"/>
</dbReference>
<evidence type="ECO:0000313" key="5">
    <source>
        <dbReference type="Proteomes" id="UP000636960"/>
    </source>
</evidence>
<evidence type="ECO:0000313" key="4">
    <source>
        <dbReference type="EMBL" id="GIE99924.1"/>
    </source>
</evidence>
<dbReference type="PANTHER" id="PTHR44757">
    <property type="entry name" value="DIGUANYLATE CYCLASE DGCP"/>
    <property type="match status" value="1"/>
</dbReference>
<dbReference type="NCBIfam" id="TIGR00254">
    <property type="entry name" value="GGDEF"/>
    <property type="match status" value="1"/>
</dbReference>
<feature type="transmembrane region" description="Helical" evidence="1">
    <location>
        <begin position="9"/>
        <end position="27"/>
    </location>
</feature>
<dbReference type="PROSITE" id="PS50883">
    <property type="entry name" value="EAL"/>
    <property type="match status" value="1"/>
</dbReference>
<dbReference type="PROSITE" id="PS50887">
    <property type="entry name" value="GGDEF"/>
    <property type="match status" value="1"/>
</dbReference>
<evidence type="ECO:0008006" key="6">
    <source>
        <dbReference type="Google" id="ProtNLM"/>
    </source>
</evidence>
<feature type="transmembrane region" description="Helical" evidence="1">
    <location>
        <begin position="63"/>
        <end position="82"/>
    </location>
</feature>
<dbReference type="InterPro" id="IPR001633">
    <property type="entry name" value="EAL_dom"/>
</dbReference>
<dbReference type="Gene3D" id="3.20.20.450">
    <property type="entry name" value="EAL domain"/>
    <property type="match status" value="1"/>
</dbReference>
<dbReference type="InterPro" id="IPR043128">
    <property type="entry name" value="Rev_trsase/Diguanyl_cyclase"/>
</dbReference>
<keyword evidence="1" id="KW-1133">Transmembrane helix</keyword>
<feature type="domain" description="EAL" evidence="2">
    <location>
        <begin position="487"/>
        <end position="742"/>
    </location>
</feature>
<dbReference type="AlphaFoldDB" id="A0A919MYI0"/>
<dbReference type="Pfam" id="PF00563">
    <property type="entry name" value="EAL"/>
    <property type="match status" value="1"/>
</dbReference>
<dbReference type="EMBL" id="BOMV01000077">
    <property type="protein sequence ID" value="GIE99924.1"/>
    <property type="molecule type" value="Genomic_DNA"/>
</dbReference>
<dbReference type="InterPro" id="IPR029787">
    <property type="entry name" value="Nucleotide_cyclase"/>
</dbReference>
<dbReference type="CDD" id="cd01949">
    <property type="entry name" value="GGDEF"/>
    <property type="match status" value="1"/>
</dbReference>